<dbReference type="Pfam" id="PF00047">
    <property type="entry name" value="ig"/>
    <property type="match status" value="1"/>
</dbReference>
<dbReference type="GO" id="GO:0032589">
    <property type="term" value="C:neuron projection membrane"/>
    <property type="evidence" value="ECO:0007669"/>
    <property type="project" value="TreeGrafter"/>
</dbReference>
<evidence type="ECO:0000256" key="1">
    <source>
        <dbReference type="SAM" id="SignalP"/>
    </source>
</evidence>
<proteinExistence type="predicted"/>
<keyword evidence="1" id="KW-0732">Signal</keyword>
<dbReference type="InterPro" id="IPR003599">
    <property type="entry name" value="Ig_sub"/>
</dbReference>
<feature type="chain" id="PRO_5032706507" description="Ig-like domain-containing protein" evidence="1">
    <location>
        <begin position="18"/>
        <end position="419"/>
    </location>
</feature>
<sequence>MLLKIFLFINLIICIKSMVINDIDTDDSQIISRSKNLTVHLNETVHLPCRVRKNSHTIVIWNQCEDPNCSLLRNLLIVNKENFVSDMRFRVLNDNYNGETDSNSNHENWNLEIRKFGKNDEACYQCQLNSFRTKTIHYCLKLQTKVAAKANKISVHFNQPLKLQCSSDEQVRHHNINWYRYKEKLSDESENHKIERHTKSNNNNQAYTSLSIKKTSLEDAGVYFCRFGQFHDKIHVDVISSESNLDKLSAPSDNKNVKLKSNENDASNSYLSINKSSVVQNAINALNINKMSSSASILENNFNDTIYDAEELAKNKRGAVKVYNYLEDFKNGEKSGSVYISDYEHSNHPNEEISVTVPLKRNLIKENIQPPTDNQIQHIINSVSKDSNKNCSFSDFKKWCEDHLQIPDEEDPVFVEKFE</sequence>
<dbReference type="EMBL" id="CAJNOC010000935">
    <property type="protein sequence ID" value="CAF0819170.1"/>
    <property type="molecule type" value="Genomic_DNA"/>
</dbReference>
<organism evidence="3 4">
    <name type="scientific">Brachionus calyciflorus</name>
    <dbReference type="NCBI Taxonomy" id="104777"/>
    <lineage>
        <taxon>Eukaryota</taxon>
        <taxon>Metazoa</taxon>
        <taxon>Spiralia</taxon>
        <taxon>Gnathifera</taxon>
        <taxon>Rotifera</taxon>
        <taxon>Eurotatoria</taxon>
        <taxon>Monogononta</taxon>
        <taxon>Pseudotrocha</taxon>
        <taxon>Ploima</taxon>
        <taxon>Brachionidae</taxon>
        <taxon>Brachionus</taxon>
    </lineage>
</organism>
<name>A0A813U5W6_9BILA</name>
<dbReference type="Proteomes" id="UP000663879">
    <property type="component" value="Unassembled WGS sequence"/>
</dbReference>
<evidence type="ECO:0000259" key="2">
    <source>
        <dbReference type="PROSITE" id="PS50835"/>
    </source>
</evidence>
<dbReference type="PROSITE" id="PS50835">
    <property type="entry name" value="IG_LIKE"/>
    <property type="match status" value="1"/>
</dbReference>
<protein>
    <recommendedName>
        <fullName evidence="2">Ig-like domain-containing protein</fullName>
    </recommendedName>
</protein>
<dbReference type="InterPro" id="IPR037448">
    <property type="entry name" value="Zig-8"/>
</dbReference>
<feature type="signal peptide" evidence="1">
    <location>
        <begin position="1"/>
        <end position="17"/>
    </location>
</feature>
<dbReference type="Gene3D" id="2.60.40.10">
    <property type="entry name" value="Immunoglobulins"/>
    <property type="match status" value="2"/>
</dbReference>
<dbReference type="InterPro" id="IPR036179">
    <property type="entry name" value="Ig-like_dom_sf"/>
</dbReference>
<dbReference type="InterPro" id="IPR007110">
    <property type="entry name" value="Ig-like_dom"/>
</dbReference>
<gene>
    <name evidence="3" type="ORF">OXX778_LOCUS7374</name>
</gene>
<dbReference type="SMART" id="SM00409">
    <property type="entry name" value="IG"/>
    <property type="match status" value="2"/>
</dbReference>
<reference evidence="3" key="1">
    <citation type="submission" date="2021-02" db="EMBL/GenBank/DDBJ databases">
        <authorList>
            <person name="Nowell W R."/>
        </authorList>
    </citation>
    <scope>NUCLEOTIDE SEQUENCE</scope>
    <source>
        <strain evidence="3">Ploen Becks lab</strain>
    </source>
</reference>
<dbReference type="GO" id="GO:0050808">
    <property type="term" value="P:synapse organization"/>
    <property type="evidence" value="ECO:0007669"/>
    <property type="project" value="TreeGrafter"/>
</dbReference>
<dbReference type="InterPro" id="IPR013783">
    <property type="entry name" value="Ig-like_fold"/>
</dbReference>
<feature type="domain" description="Ig-like" evidence="2">
    <location>
        <begin position="144"/>
        <end position="246"/>
    </location>
</feature>
<accession>A0A813U5W6</accession>
<evidence type="ECO:0000313" key="4">
    <source>
        <dbReference type="Proteomes" id="UP000663879"/>
    </source>
</evidence>
<evidence type="ECO:0000313" key="3">
    <source>
        <dbReference type="EMBL" id="CAF0819170.1"/>
    </source>
</evidence>
<dbReference type="AlphaFoldDB" id="A0A813U5W6"/>
<dbReference type="Pfam" id="PF07686">
    <property type="entry name" value="V-set"/>
    <property type="match status" value="1"/>
</dbReference>
<dbReference type="OrthoDB" id="190835at2759"/>
<dbReference type="InterPro" id="IPR013151">
    <property type="entry name" value="Immunoglobulin_dom"/>
</dbReference>
<dbReference type="SUPFAM" id="SSF48726">
    <property type="entry name" value="Immunoglobulin"/>
    <property type="match status" value="2"/>
</dbReference>
<dbReference type="PANTHER" id="PTHR23279:SF36">
    <property type="entry name" value="DEFECTIVE PROBOSCIS EXTENSION RESPONSE 9, ISOFORM A"/>
    <property type="match status" value="1"/>
</dbReference>
<dbReference type="PANTHER" id="PTHR23279">
    <property type="entry name" value="DEFECTIVE PROBOSCIS EXTENSION RESPONSE DPR -RELATED"/>
    <property type="match status" value="1"/>
</dbReference>
<dbReference type="InterPro" id="IPR013106">
    <property type="entry name" value="Ig_V-set"/>
</dbReference>
<keyword evidence="4" id="KW-1185">Reference proteome</keyword>
<comment type="caution">
    <text evidence="3">The sequence shown here is derived from an EMBL/GenBank/DDBJ whole genome shotgun (WGS) entry which is preliminary data.</text>
</comment>